<evidence type="ECO:0000256" key="2">
    <source>
        <dbReference type="ARBA" id="ARBA00022475"/>
    </source>
</evidence>
<feature type="transmembrane region" description="Helical" evidence="7">
    <location>
        <begin position="162"/>
        <end position="185"/>
    </location>
</feature>
<feature type="transmembrane region" description="Helical" evidence="7">
    <location>
        <begin position="121"/>
        <end position="142"/>
    </location>
</feature>
<feature type="transmembrane region" description="Helical" evidence="7">
    <location>
        <begin position="44"/>
        <end position="66"/>
    </location>
</feature>
<dbReference type="RefSeq" id="WP_345374883.1">
    <property type="nucleotide sequence ID" value="NZ_BAABLM010000002.1"/>
</dbReference>
<evidence type="ECO:0000256" key="6">
    <source>
        <dbReference type="SAM" id="MobiDB-lite"/>
    </source>
</evidence>
<keyword evidence="2" id="KW-1003">Cell membrane</keyword>
<gene>
    <name evidence="8" type="ORF">GCM10025780_14540</name>
</gene>
<evidence type="ECO:0000256" key="1">
    <source>
        <dbReference type="ARBA" id="ARBA00004651"/>
    </source>
</evidence>
<evidence type="ECO:0000256" key="3">
    <source>
        <dbReference type="ARBA" id="ARBA00022692"/>
    </source>
</evidence>
<keyword evidence="3 7" id="KW-0812">Transmembrane</keyword>
<evidence type="ECO:0000256" key="7">
    <source>
        <dbReference type="SAM" id="Phobius"/>
    </source>
</evidence>
<keyword evidence="9" id="KW-1185">Reference proteome</keyword>
<feature type="transmembrane region" description="Helical" evidence="7">
    <location>
        <begin position="197"/>
        <end position="217"/>
    </location>
</feature>
<proteinExistence type="predicted"/>
<feature type="transmembrane region" description="Helical" evidence="7">
    <location>
        <begin position="78"/>
        <end position="109"/>
    </location>
</feature>
<feature type="region of interest" description="Disordered" evidence="6">
    <location>
        <begin position="351"/>
        <end position="372"/>
    </location>
</feature>
<name>A0ABP8VSW2_9MICO</name>
<evidence type="ECO:0000256" key="4">
    <source>
        <dbReference type="ARBA" id="ARBA00022989"/>
    </source>
</evidence>
<evidence type="ECO:0000313" key="8">
    <source>
        <dbReference type="EMBL" id="GAA4671765.1"/>
    </source>
</evidence>
<keyword evidence="5 7" id="KW-0472">Membrane</keyword>
<dbReference type="PANTHER" id="PTHR32196">
    <property type="entry name" value="ABC TRANSPORTER PERMEASE PROTEIN YPHD-RELATED-RELATED"/>
    <property type="match status" value="1"/>
</dbReference>
<evidence type="ECO:0000313" key="9">
    <source>
        <dbReference type="Proteomes" id="UP001501295"/>
    </source>
</evidence>
<accession>A0ABP8VSW2</accession>
<dbReference type="EMBL" id="BAABLM010000002">
    <property type="protein sequence ID" value="GAA4671765.1"/>
    <property type="molecule type" value="Genomic_DNA"/>
</dbReference>
<sequence>MSVHTPAKPTTTDPGSSRANPNAVDADTPVGALRRILRVQAFQILLVLVVIFIIFTVMAPTAFPQWTNLRQVIQNMSILGVLGIGSTFVIITSGIDLSVGSVLVFSGVVSAKAMIFVGGDGWGTALVGLVVALASGLAWGSLNGWLIAKAKVPPLIVTLGSLGAALGLAQVITGGVDITAVPAVLSDNIGYGNLVGTTLPLISVIAIVFLVVFGIILHRTKFGLHTFVLGSNEEAARRVGVKVDRQLISVYALSGGLAGFAGLLSLAQFGTTAIAGQSQTNLNVIAAVVIGGTSVLGGVGTIFGTAVGLCIPAFLQNGFVIIGVQPFWQQVAVGFVLVVAVYIDQRRRTAASRGGGGMRTASLTGLLRRSKN</sequence>
<reference evidence="9" key="1">
    <citation type="journal article" date="2019" name="Int. J. Syst. Evol. Microbiol.">
        <title>The Global Catalogue of Microorganisms (GCM) 10K type strain sequencing project: providing services to taxonomists for standard genome sequencing and annotation.</title>
        <authorList>
            <consortium name="The Broad Institute Genomics Platform"/>
            <consortium name="The Broad Institute Genome Sequencing Center for Infectious Disease"/>
            <person name="Wu L."/>
            <person name="Ma J."/>
        </authorList>
    </citation>
    <scope>NUCLEOTIDE SEQUENCE [LARGE SCALE GENOMIC DNA]</scope>
    <source>
        <strain evidence="9">JCM 18956</strain>
    </source>
</reference>
<feature type="compositionally biased region" description="Polar residues" evidence="6">
    <location>
        <begin position="8"/>
        <end position="20"/>
    </location>
</feature>
<dbReference type="Proteomes" id="UP001501295">
    <property type="component" value="Unassembled WGS sequence"/>
</dbReference>
<feature type="transmembrane region" description="Helical" evidence="7">
    <location>
        <begin position="248"/>
        <end position="270"/>
    </location>
</feature>
<evidence type="ECO:0000256" key="5">
    <source>
        <dbReference type="ARBA" id="ARBA00023136"/>
    </source>
</evidence>
<keyword evidence="4 7" id="KW-1133">Transmembrane helix</keyword>
<dbReference type="PANTHER" id="PTHR32196:SF72">
    <property type="entry name" value="RIBOSE IMPORT PERMEASE PROTEIN RBSC"/>
    <property type="match status" value="1"/>
</dbReference>
<organism evidence="8 9">
    <name type="scientific">Frondihabitans cladoniiphilus</name>
    <dbReference type="NCBI Taxonomy" id="715785"/>
    <lineage>
        <taxon>Bacteria</taxon>
        <taxon>Bacillati</taxon>
        <taxon>Actinomycetota</taxon>
        <taxon>Actinomycetes</taxon>
        <taxon>Micrococcales</taxon>
        <taxon>Microbacteriaceae</taxon>
        <taxon>Frondihabitans</taxon>
    </lineage>
</organism>
<protein>
    <submittedName>
        <fullName evidence="8">ABC transporter permease</fullName>
    </submittedName>
</protein>
<dbReference type="InterPro" id="IPR001851">
    <property type="entry name" value="ABC_transp_permease"/>
</dbReference>
<comment type="subcellular location">
    <subcellularLocation>
        <location evidence="1">Cell membrane</location>
        <topology evidence="1">Multi-pass membrane protein</topology>
    </subcellularLocation>
</comment>
<dbReference type="Pfam" id="PF02653">
    <property type="entry name" value="BPD_transp_2"/>
    <property type="match status" value="1"/>
</dbReference>
<comment type="caution">
    <text evidence="8">The sequence shown here is derived from an EMBL/GenBank/DDBJ whole genome shotgun (WGS) entry which is preliminary data.</text>
</comment>
<feature type="transmembrane region" description="Helical" evidence="7">
    <location>
        <begin position="282"/>
        <end position="315"/>
    </location>
</feature>
<dbReference type="CDD" id="cd06579">
    <property type="entry name" value="TM_PBP1_transp_AraH_like"/>
    <property type="match status" value="1"/>
</dbReference>
<feature type="region of interest" description="Disordered" evidence="6">
    <location>
        <begin position="1"/>
        <end position="23"/>
    </location>
</feature>
<feature type="transmembrane region" description="Helical" evidence="7">
    <location>
        <begin position="327"/>
        <end position="343"/>
    </location>
</feature>